<dbReference type="InterPro" id="IPR000718">
    <property type="entry name" value="Peptidase_M13"/>
</dbReference>
<comment type="caution">
    <text evidence="10">The sequence shown here is derived from an EMBL/GenBank/DDBJ whole genome shotgun (WGS) entry which is preliminary data.</text>
</comment>
<keyword evidence="11" id="KW-1185">Reference proteome</keyword>
<evidence type="ECO:0000256" key="7">
    <source>
        <dbReference type="ARBA" id="ARBA00023049"/>
    </source>
</evidence>
<name>A0ABX0F7D2_9BACL</name>
<gene>
    <name evidence="10" type="ORF">GYN08_15485</name>
</gene>
<evidence type="ECO:0000256" key="6">
    <source>
        <dbReference type="ARBA" id="ARBA00022833"/>
    </source>
</evidence>
<dbReference type="PANTHER" id="PTHR11733">
    <property type="entry name" value="ZINC METALLOPROTEASE FAMILY M13 NEPRILYSIN-RELATED"/>
    <property type="match status" value="1"/>
</dbReference>
<comment type="cofactor">
    <cofactor evidence="1">
        <name>Zn(2+)</name>
        <dbReference type="ChEBI" id="CHEBI:29105"/>
    </cofactor>
</comment>
<dbReference type="InterPro" id="IPR018497">
    <property type="entry name" value="Peptidase_M13_C"/>
</dbReference>
<dbReference type="CDD" id="cd08662">
    <property type="entry name" value="M13"/>
    <property type="match status" value="1"/>
</dbReference>
<dbReference type="Proteomes" id="UP000800303">
    <property type="component" value="Unassembled WGS sequence"/>
</dbReference>
<evidence type="ECO:0000256" key="1">
    <source>
        <dbReference type="ARBA" id="ARBA00001947"/>
    </source>
</evidence>
<keyword evidence="4" id="KW-0479">Metal-binding</keyword>
<feature type="domain" description="SLH" evidence="9">
    <location>
        <begin position="98"/>
        <end position="161"/>
    </location>
</feature>
<feature type="chain" id="PRO_5047111015" evidence="8">
    <location>
        <begin position="27"/>
        <end position="784"/>
    </location>
</feature>
<dbReference type="SUPFAM" id="SSF55486">
    <property type="entry name" value="Metalloproteases ('zincins'), catalytic domain"/>
    <property type="match status" value="1"/>
</dbReference>
<dbReference type="Pfam" id="PF05649">
    <property type="entry name" value="Peptidase_M13_N"/>
    <property type="match status" value="1"/>
</dbReference>
<evidence type="ECO:0000313" key="10">
    <source>
        <dbReference type="EMBL" id="NGZ76727.1"/>
    </source>
</evidence>
<dbReference type="InterPro" id="IPR024079">
    <property type="entry name" value="MetalloPept_cat_dom_sf"/>
</dbReference>
<keyword evidence="6" id="KW-0862">Zinc</keyword>
<evidence type="ECO:0000256" key="3">
    <source>
        <dbReference type="ARBA" id="ARBA00022670"/>
    </source>
</evidence>
<comment type="similarity">
    <text evidence="2">Belongs to the peptidase M13 family.</text>
</comment>
<evidence type="ECO:0000259" key="9">
    <source>
        <dbReference type="PROSITE" id="PS51272"/>
    </source>
</evidence>
<sequence>MKKTASLLLASSLLLSALPASAFAQAQEPTLTRAQVVDYLLSITDDYAPNVGKSDILKGDAKGNTAESRPVSRIEALVMLGRAFPNLPTPVGNDLRQIGTPASFKDVPTWAQSELSRLAKAGIVNGTAEGELGSSDPVTREQLETFTHRAMALEGSNPRDDYYEYINKKWLNASTIGAGELSNGVFNEMTAENDARISDMIGQIAAKPQTPGSVEQKIADFYGNALDIEHRNKQGIQPIAGYLKSIDQAASVQQLLDATMKIEHDLATGSLLTFGVMSDAKDSSKNALYFGALATTLDKNSYTSDNAAVQELYVGYLTGLFRLGGSDEKTAQTQAQSVFAFEKQLASASMDPQDKNDVSKYYNPHTKKQFEALFPGIDTGKILKELGLDSADKIIVMDPGLTKQSAELLTDKNLDALKAYAKAMLLSGTGSVLSEDFEKLSEDFQAKMYGVEGQKTRQQKAVALTQSVMSDYLGQTFAERYFSPQAKQDVEKMVGEFIGVYKQRIQNLDWMSETTKAKAVKKLETMKIKVGYPDEWNDSLKNVSIVSVKNGGSLFDNFVAISKAAKQEMIASLGKPADKDAWAVSVYTVNAFYNPLNNEIVFPAGILQAPFYDIKAKPETNMGAIGMVIAHEISHAFDNLGASYDENGNAVDWWTKEDYARFQEKLQRVIQYYDGVEIIPGVTNNGALTVSENVADLGGMAASLQVLSQMQNPDYKAYFEGYATIWRTTMSREAAAYMSTIDTHSANKVRVNRTIGNFPQFYEAFGVTDKDAMYVAPEDRVSIW</sequence>
<dbReference type="Gene3D" id="3.40.390.10">
    <property type="entry name" value="Collagenase (Catalytic Domain)"/>
    <property type="match status" value="1"/>
</dbReference>
<keyword evidence="5" id="KW-0378">Hydrolase</keyword>
<dbReference type="Pfam" id="PF00395">
    <property type="entry name" value="SLH"/>
    <property type="match status" value="1"/>
</dbReference>
<evidence type="ECO:0000256" key="2">
    <source>
        <dbReference type="ARBA" id="ARBA00007357"/>
    </source>
</evidence>
<dbReference type="InterPro" id="IPR001119">
    <property type="entry name" value="SLH_dom"/>
</dbReference>
<proteinExistence type="inferred from homology"/>
<dbReference type="InterPro" id="IPR008753">
    <property type="entry name" value="Peptidase_M13_N"/>
</dbReference>
<dbReference type="Gene3D" id="1.10.1380.10">
    <property type="entry name" value="Neutral endopeptidase , domain2"/>
    <property type="match status" value="1"/>
</dbReference>
<reference evidence="10 11" key="1">
    <citation type="submission" date="2020-01" db="EMBL/GenBank/DDBJ databases">
        <title>Polyphasic characterisation and genomic insights into a novel alkali tolerant bacterium VR-M41.</title>
        <authorList>
            <person name="Vemuluri V.R."/>
        </authorList>
    </citation>
    <scope>NUCLEOTIDE SEQUENCE [LARGE SCALE GENOMIC DNA]</scope>
    <source>
        <strain evidence="10 11">VR-M41</strain>
    </source>
</reference>
<dbReference type="Pfam" id="PF01431">
    <property type="entry name" value="Peptidase_M13"/>
    <property type="match status" value="1"/>
</dbReference>
<evidence type="ECO:0000256" key="5">
    <source>
        <dbReference type="ARBA" id="ARBA00022801"/>
    </source>
</evidence>
<dbReference type="RefSeq" id="WP_166275855.1">
    <property type="nucleotide sequence ID" value="NZ_JAAFGS010000005.1"/>
</dbReference>
<dbReference type="EMBL" id="JAAFGS010000005">
    <property type="protein sequence ID" value="NGZ76727.1"/>
    <property type="molecule type" value="Genomic_DNA"/>
</dbReference>
<keyword evidence="3" id="KW-0645">Protease</keyword>
<accession>A0ABX0F7D2</accession>
<evidence type="ECO:0000313" key="11">
    <source>
        <dbReference type="Proteomes" id="UP000800303"/>
    </source>
</evidence>
<keyword evidence="7" id="KW-0482">Metalloprotease</keyword>
<dbReference type="PANTHER" id="PTHR11733:SF167">
    <property type="entry name" value="FI17812P1-RELATED"/>
    <property type="match status" value="1"/>
</dbReference>
<dbReference type="PROSITE" id="PS51272">
    <property type="entry name" value="SLH"/>
    <property type="match status" value="1"/>
</dbReference>
<dbReference type="PRINTS" id="PR00786">
    <property type="entry name" value="NEPRILYSIN"/>
</dbReference>
<feature type="signal peptide" evidence="8">
    <location>
        <begin position="1"/>
        <end position="26"/>
    </location>
</feature>
<dbReference type="PROSITE" id="PS51885">
    <property type="entry name" value="NEPRILYSIN"/>
    <property type="match status" value="1"/>
</dbReference>
<evidence type="ECO:0000256" key="4">
    <source>
        <dbReference type="ARBA" id="ARBA00022723"/>
    </source>
</evidence>
<dbReference type="InterPro" id="IPR042089">
    <property type="entry name" value="Peptidase_M13_dom_2"/>
</dbReference>
<organism evidence="10 11">
    <name type="scientific">Saccharibacillus alkalitolerans</name>
    <dbReference type="NCBI Taxonomy" id="2705290"/>
    <lineage>
        <taxon>Bacteria</taxon>
        <taxon>Bacillati</taxon>
        <taxon>Bacillota</taxon>
        <taxon>Bacilli</taxon>
        <taxon>Bacillales</taxon>
        <taxon>Paenibacillaceae</taxon>
        <taxon>Saccharibacillus</taxon>
    </lineage>
</organism>
<protein>
    <submittedName>
        <fullName evidence="10">Peptidase</fullName>
    </submittedName>
</protein>
<keyword evidence="8" id="KW-0732">Signal</keyword>
<evidence type="ECO:0000256" key="8">
    <source>
        <dbReference type="SAM" id="SignalP"/>
    </source>
</evidence>